<sequence length="143" mass="15439">MSSYLASLRQSISQIVPIATLTNCFEHIGLLAYRDYCDGKSPLEWSGWLSPAANQKQPDATKKASELRTTGGGDAPEATKTALAKAYEVMRSDAKTVILLYTDAAPHTMANGGSTYSNHGLEQCALKDRKSYSGFGPSFANWV</sequence>
<dbReference type="Proteomes" id="UP001186974">
    <property type="component" value="Unassembled WGS sequence"/>
</dbReference>
<protein>
    <submittedName>
        <fullName evidence="1">Uncharacterized protein</fullName>
    </submittedName>
</protein>
<comment type="caution">
    <text evidence="1">The sequence shown here is derived from an EMBL/GenBank/DDBJ whole genome shotgun (WGS) entry which is preliminary data.</text>
</comment>
<gene>
    <name evidence="1" type="ORF">LTS18_000127</name>
</gene>
<evidence type="ECO:0000313" key="1">
    <source>
        <dbReference type="EMBL" id="KAK3063476.1"/>
    </source>
</evidence>
<accession>A0ACC3D8N9</accession>
<organism evidence="1 2">
    <name type="scientific">Coniosporium uncinatum</name>
    <dbReference type="NCBI Taxonomy" id="93489"/>
    <lineage>
        <taxon>Eukaryota</taxon>
        <taxon>Fungi</taxon>
        <taxon>Dikarya</taxon>
        <taxon>Ascomycota</taxon>
        <taxon>Pezizomycotina</taxon>
        <taxon>Dothideomycetes</taxon>
        <taxon>Dothideomycetes incertae sedis</taxon>
        <taxon>Coniosporium</taxon>
    </lineage>
</organism>
<dbReference type="EMBL" id="JAWDJW010006834">
    <property type="protein sequence ID" value="KAK3063476.1"/>
    <property type="molecule type" value="Genomic_DNA"/>
</dbReference>
<feature type="non-terminal residue" evidence="1">
    <location>
        <position position="143"/>
    </location>
</feature>
<keyword evidence="2" id="KW-1185">Reference proteome</keyword>
<evidence type="ECO:0000313" key="2">
    <source>
        <dbReference type="Proteomes" id="UP001186974"/>
    </source>
</evidence>
<proteinExistence type="predicted"/>
<reference evidence="1" key="1">
    <citation type="submission" date="2024-09" db="EMBL/GenBank/DDBJ databases">
        <title>Black Yeasts Isolated from many extreme environments.</title>
        <authorList>
            <person name="Coleine C."/>
            <person name="Stajich J.E."/>
            <person name="Selbmann L."/>
        </authorList>
    </citation>
    <scope>NUCLEOTIDE SEQUENCE</scope>
    <source>
        <strain evidence="1">CCFEE 5737</strain>
    </source>
</reference>
<name>A0ACC3D8N9_9PEZI</name>